<comment type="similarity">
    <text evidence="1">Belongs to the bacterial sugar transferase family.</text>
</comment>
<dbReference type="Pfam" id="PF02397">
    <property type="entry name" value="Bac_transf"/>
    <property type="match status" value="1"/>
</dbReference>
<proteinExistence type="inferred from homology"/>
<dbReference type="GO" id="GO:0016780">
    <property type="term" value="F:phosphotransferase activity, for other substituted phosphate groups"/>
    <property type="evidence" value="ECO:0007669"/>
    <property type="project" value="TreeGrafter"/>
</dbReference>
<keyword evidence="5" id="KW-1185">Reference proteome</keyword>
<dbReference type="STRING" id="1334022.SAMN04487907_103361"/>
<keyword evidence="2" id="KW-1133">Transmembrane helix</keyword>
<evidence type="ECO:0000256" key="2">
    <source>
        <dbReference type="SAM" id="Phobius"/>
    </source>
</evidence>
<keyword evidence="2" id="KW-0812">Transmembrane</keyword>
<evidence type="ECO:0000313" key="4">
    <source>
        <dbReference type="EMBL" id="SFC33105.1"/>
    </source>
</evidence>
<gene>
    <name evidence="4" type="ORF">SAMN04487907_103361</name>
</gene>
<evidence type="ECO:0000259" key="3">
    <source>
        <dbReference type="Pfam" id="PF02397"/>
    </source>
</evidence>
<accession>A0A1I1IAN0</accession>
<dbReference type="AlphaFoldDB" id="A0A1I1IAN0"/>
<dbReference type="InterPro" id="IPR003362">
    <property type="entry name" value="Bact_transf"/>
</dbReference>
<keyword evidence="4" id="KW-0808">Transferase</keyword>
<dbReference type="RefSeq" id="WP_092542214.1">
    <property type="nucleotide sequence ID" value="NZ_FOKV01000003.1"/>
</dbReference>
<reference evidence="5" key="1">
    <citation type="submission" date="2016-10" db="EMBL/GenBank/DDBJ databases">
        <authorList>
            <person name="Varghese N."/>
            <person name="Submissions S."/>
        </authorList>
    </citation>
    <scope>NUCLEOTIDE SEQUENCE [LARGE SCALE GENOMIC DNA]</scope>
    <source>
        <strain evidence="5">DSM 24499</strain>
    </source>
</reference>
<keyword evidence="2" id="KW-0472">Membrane</keyword>
<evidence type="ECO:0000256" key="1">
    <source>
        <dbReference type="ARBA" id="ARBA00006464"/>
    </source>
</evidence>
<dbReference type="OrthoDB" id="9808602at2"/>
<dbReference type="PANTHER" id="PTHR30576:SF8">
    <property type="entry name" value="UNDECAPRENYL-PHOSPHATE GALACTOSE PHOSPHOTRANSFERASE"/>
    <property type="match status" value="1"/>
</dbReference>
<evidence type="ECO:0000313" key="5">
    <source>
        <dbReference type="Proteomes" id="UP000199438"/>
    </source>
</evidence>
<sequence>MYRKYVKSTADFIFALFTIVLFLPIFIIIILLILIFDGFSPFFIQDRVGKDAHSFRIYKFKTMSDKKDSEGKLLKEELRVTPLGRILRQSGLDEIPQLFNILKFEMSFIGPRPLPVYYIDLDDRLQRDRHRVLPGITGLAQITGRNSLKWPEKYRLDNYYIENQSFWLDLKILLKTIVSSNGYDAVNFEHVIPEKKSE</sequence>
<organism evidence="4 5">
    <name type="scientific">Zunongwangia mangrovi</name>
    <dbReference type="NCBI Taxonomy" id="1334022"/>
    <lineage>
        <taxon>Bacteria</taxon>
        <taxon>Pseudomonadati</taxon>
        <taxon>Bacteroidota</taxon>
        <taxon>Flavobacteriia</taxon>
        <taxon>Flavobacteriales</taxon>
        <taxon>Flavobacteriaceae</taxon>
        <taxon>Zunongwangia</taxon>
    </lineage>
</organism>
<dbReference type="PANTHER" id="PTHR30576">
    <property type="entry name" value="COLANIC BIOSYNTHESIS UDP-GLUCOSE LIPID CARRIER TRANSFERASE"/>
    <property type="match status" value="1"/>
</dbReference>
<dbReference type="EMBL" id="FOKV01000003">
    <property type="protein sequence ID" value="SFC33105.1"/>
    <property type="molecule type" value="Genomic_DNA"/>
</dbReference>
<feature type="domain" description="Bacterial sugar transferase" evidence="3">
    <location>
        <begin position="7"/>
        <end position="178"/>
    </location>
</feature>
<feature type="transmembrane region" description="Helical" evidence="2">
    <location>
        <begin position="12"/>
        <end position="36"/>
    </location>
</feature>
<dbReference type="Proteomes" id="UP000199438">
    <property type="component" value="Unassembled WGS sequence"/>
</dbReference>
<name>A0A1I1IAN0_9FLAO</name>
<protein>
    <submittedName>
        <fullName evidence="4">Sugar transferase</fullName>
    </submittedName>
</protein>